<feature type="transmembrane region" description="Helical" evidence="1">
    <location>
        <begin position="27"/>
        <end position="47"/>
    </location>
</feature>
<evidence type="ECO:0000256" key="1">
    <source>
        <dbReference type="SAM" id="Phobius"/>
    </source>
</evidence>
<dbReference type="AlphaFoldDB" id="A0AAX2CKB7"/>
<sequence length="170" mass="19726">MYELEGCETKKDGAMSSYSKIKKGEKGFTLLEMLICLFFLSLFFLLVPRFHSLFMEKAYAKELNDWEWDVFMGQVQLEFREVQRGKVIVLEEAARVLRFQLGNGDVITYENLDHNIVRKVNGRGREIILQKVDSIAYELTPHLLSIRVQDITGKVYHGVAIRYDTIEIAV</sequence>
<proteinExistence type="predicted"/>
<evidence type="ECO:0000313" key="2">
    <source>
        <dbReference type="EMBL" id="SCM00182.1"/>
    </source>
</evidence>
<organism evidence="2 3">
    <name type="scientific">Bacillus cytotoxicus</name>
    <dbReference type="NCBI Taxonomy" id="580165"/>
    <lineage>
        <taxon>Bacteria</taxon>
        <taxon>Bacillati</taxon>
        <taxon>Bacillota</taxon>
        <taxon>Bacilli</taxon>
        <taxon>Bacillales</taxon>
        <taxon>Bacillaceae</taxon>
        <taxon>Bacillus</taxon>
        <taxon>Bacillus cereus group</taxon>
    </lineage>
</organism>
<dbReference type="InterPro" id="IPR016977">
    <property type="entry name" value="ComGF"/>
</dbReference>
<name>A0AAX2CKB7_9BACI</name>
<dbReference type="Proteomes" id="UP000242164">
    <property type="component" value="Unassembled WGS sequence"/>
</dbReference>
<dbReference type="EMBL" id="FMIK01000043">
    <property type="protein sequence ID" value="SCM00182.1"/>
    <property type="molecule type" value="Genomic_DNA"/>
</dbReference>
<accession>A0AAX2CKB7</accession>
<gene>
    <name evidence="2" type="ORF">BCB44BAC_03284</name>
</gene>
<keyword evidence="1" id="KW-0472">Membrane</keyword>
<evidence type="ECO:0000313" key="3">
    <source>
        <dbReference type="Proteomes" id="UP000242164"/>
    </source>
</evidence>
<comment type="caution">
    <text evidence="2">The sequence shown here is derived from an EMBL/GenBank/DDBJ whole genome shotgun (WGS) entry which is preliminary data.</text>
</comment>
<protein>
    <submittedName>
        <fullName evidence="2">Competence protein ComGF</fullName>
    </submittedName>
</protein>
<keyword evidence="1" id="KW-0812">Transmembrane</keyword>
<reference evidence="2 3" key="1">
    <citation type="submission" date="2016-08" db="EMBL/GenBank/DDBJ databases">
        <authorList>
            <person name="Loux V."/>
            <person name="Rue O."/>
        </authorList>
    </citation>
    <scope>NUCLEOTIDE SEQUENCE [LARGE SCALE GENOMIC DNA]</scope>
    <source>
        <strain evidence="2 3">AFSSA_08CEB44bac</strain>
    </source>
</reference>
<keyword evidence="1" id="KW-1133">Transmembrane helix</keyword>
<dbReference type="NCBIfam" id="NF041002">
    <property type="entry name" value="pilin_ComGF"/>
    <property type="match status" value="1"/>
</dbReference>
<dbReference type="Pfam" id="PF15980">
    <property type="entry name" value="ComGF"/>
    <property type="match status" value="1"/>
</dbReference>